<keyword evidence="5" id="KW-1185">Reference proteome</keyword>
<evidence type="ECO:0000313" key="5">
    <source>
        <dbReference type="Proteomes" id="UP000256520"/>
    </source>
</evidence>
<evidence type="ECO:0000313" key="4">
    <source>
        <dbReference type="EMBL" id="RDW20406.1"/>
    </source>
</evidence>
<comment type="caution">
    <text evidence="4">The sequence shown here is derived from an EMBL/GenBank/DDBJ whole genome shotgun (WGS) entry which is preliminary data.</text>
</comment>
<feature type="transmembrane region" description="Helical" evidence="2">
    <location>
        <begin position="7"/>
        <end position="32"/>
    </location>
</feature>
<gene>
    <name evidence="4" type="ORF">CWR45_03985</name>
</gene>
<organism evidence="4 5">
    <name type="scientific">Oceanobacillus chungangensis</name>
    <dbReference type="NCBI Taxonomy" id="1229152"/>
    <lineage>
        <taxon>Bacteria</taxon>
        <taxon>Bacillati</taxon>
        <taxon>Bacillota</taxon>
        <taxon>Bacilli</taxon>
        <taxon>Bacillales</taxon>
        <taxon>Bacillaceae</taxon>
        <taxon>Oceanobacillus</taxon>
    </lineage>
</organism>
<evidence type="ECO:0000259" key="3">
    <source>
        <dbReference type="Pfam" id="PF02397"/>
    </source>
</evidence>
<protein>
    <submittedName>
        <fullName evidence="4">Sugar transferase</fullName>
    </submittedName>
</protein>
<dbReference type="PANTHER" id="PTHR30576:SF8">
    <property type="entry name" value="UNDECAPRENYL-PHOSPHATE GALACTOSE PHOSPHOTRANSFERASE"/>
    <property type="match status" value="1"/>
</dbReference>
<evidence type="ECO:0000256" key="2">
    <source>
        <dbReference type="SAM" id="Phobius"/>
    </source>
</evidence>
<dbReference type="RefSeq" id="WP_115748519.1">
    <property type="nucleotide sequence ID" value="NZ_PIOD01000005.1"/>
</dbReference>
<feature type="domain" description="Bacterial sugar transferase" evidence="3">
    <location>
        <begin position="2"/>
        <end position="177"/>
    </location>
</feature>
<accession>A0A3D8PW99</accession>
<dbReference type="EMBL" id="PIOD01000005">
    <property type="protein sequence ID" value="RDW20406.1"/>
    <property type="molecule type" value="Genomic_DNA"/>
</dbReference>
<keyword evidence="4" id="KW-0808">Transferase</keyword>
<name>A0A3D8PW99_9BACI</name>
<dbReference type="GO" id="GO:0016780">
    <property type="term" value="F:phosphotransferase activity, for other substituted phosphate groups"/>
    <property type="evidence" value="ECO:0007669"/>
    <property type="project" value="TreeGrafter"/>
</dbReference>
<keyword evidence="2" id="KW-0812">Transmembrane</keyword>
<comment type="similarity">
    <text evidence="1">Belongs to the bacterial sugar transferase family.</text>
</comment>
<keyword evidence="2" id="KW-0472">Membrane</keyword>
<dbReference type="PANTHER" id="PTHR30576">
    <property type="entry name" value="COLANIC BIOSYNTHESIS UDP-GLUCOSE LIPID CARRIER TRANSFERASE"/>
    <property type="match status" value="1"/>
</dbReference>
<dbReference type="InterPro" id="IPR003362">
    <property type="entry name" value="Bact_transf"/>
</dbReference>
<dbReference type="OrthoDB" id="9808602at2"/>
<reference evidence="5" key="1">
    <citation type="submission" date="2017-11" db="EMBL/GenBank/DDBJ databases">
        <authorList>
            <person name="Zhu W."/>
        </authorList>
    </citation>
    <scope>NUCLEOTIDE SEQUENCE [LARGE SCALE GENOMIC DNA]</scope>
    <source>
        <strain evidence="5">CAU 1051</strain>
    </source>
</reference>
<evidence type="ECO:0000256" key="1">
    <source>
        <dbReference type="ARBA" id="ARBA00006464"/>
    </source>
</evidence>
<dbReference type="Proteomes" id="UP000256520">
    <property type="component" value="Unassembled WGS sequence"/>
</dbReference>
<proteinExistence type="inferred from homology"/>
<sequence>MKRALDVFISLTLIIIFLPIILVISIVVRFALGAPILFKQQRPGLNGQPFFLYKFRTMTNATDSSGKLLSDKQRITAFGMFLRKYSLDELPQLFNVLKGEMSLVGPRPLLMEYIPLYTDEQRLRHNVRPGITGWAQINGRNAITWEEKFKLDIYYVNNYSFTLDMKIILSTVAKVFKSEGINNENHTTMPVFKGEKRYGE</sequence>
<keyword evidence="2" id="KW-1133">Transmembrane helix</keyword>
<dbReference type="AlphaFoldDB" id="A0A3D8PW99"/>
<dbReference type="Pfam" id="PF02397">
    <property type="entry name" value="Bac_transf"/>
    <property type="match status" value="1"/>
</dbReference>